<feature type="domain" description="PiggyBac transposable element-derived protein" evidence="2">
    <location>
        <begin position="138"/>
        <end position="501"/>
    </location>
</feature>
<dbReference type="OrthoDB" id="6375801at2759"/>
<dbReference type="Pfam" id="PF13843">
    <property type="entry name" value="DDE_Tnp_1_7"/>
    <property type="match status" value="1"/>
</dbReference>
<dbReference type="InterPro" id="IPR029526">
    <property type="entry name" value="PGBD"/>
</dbReference>
<dbReference type="PANTHER" id="PTHR46599">
    <property type="entry name" value="PIGGYBAC TRANSPOSABLE ELEMENT-DERIVED PROTEIN 4"/>
    <property type="match status" value="1"/>
</dbReference>
<dbReference type="Proteomes" id="UP000494256">
    <property type="component" value="Unassembled WGS sequence"/>
</dbReference>
<evidence type="ECO:0000313" key="4">
    <source>
        <dbReference type="Proteomes" id="UP000494256"/>
    </source>
</evidence>
<dbReference type="EMBL" id="CADEBD010000291">
    <property type="protein sequence ID" value="CAB3232816.1"/>
    <property type="molecule type" value="Genomic_DNA"/>
</dbReference>
<feature type="compositionally biased region" description="Polar residues" evidence="1">
    <location>
        <begin position="70"/>
        <end position="90"/>
    </location>
</feature>
<feature type="region of interest" description="Disordered" evidence="1">
    <location>
        <begin position="33"/>
        <end position="90"/>
    </location>
</feature>
<reference evidence="3 4" key="1">
    <citation type="submission" date="2020-04" db="EMBL/GenBank/DDBJ databases">
        <authorList>
            <person name="Wallbank WR R."/>
            <person name="Pardo Diaz C."/>
            <person name="Kozak K."/>
            <person name="Martin S."/>
            <person name="Jiggins C."/>
            <person name="Moest M."/>
            <person name="Warren A I."/>
            <person name="Byers J.R.P. K."/>
            <person name="Montejo-Kovacevich G."/>
            <person name="Yen C E."/>
        </authorList>
    </citation>
    <scope>NUCLEOTIDE SEQUENCE [LARGE SCALE GENOMIC DNA]</scope>
</reference>
<sequence>MDPGEGTSDSNRINRKRKQMFTILEDSDIEEELFADHSEDDYQPSEEESASESEGEVQLYNIELRPPGHRTSSPIAQDQDLQGNSPFVTSSLDNQSQVQAYQPSTAGSTSVWTTTGDLNKFDFTKSNEFYGEVMGVEPIDYFNYFFNDDLFTLICSETNAQAQRLLDAHKRPRNEEEPNRGRDYSRITSWKDVTVPEMRIFLGLLFHMGTIPLSRLNDYWKTDRLFSIPTFAQQMSRNRFLLIMRCLHFTSELESKDPLFKIRSLIDYFNNKMIECYYPAAQLSLDESMVLWRGRLSFRQFIKNKRHKYGIKLYMLTEPDGLILKFRVYAGGKDSEVAGKGHAEKVVMELLHEKLNCGHELYMDNFYNSFGLAKKLLDNNTYCTGTLRKDLKENPRELMNKKLKRGENYSMFREGVHVGVWKDKRIVPYITTQYENRMVPVANKRGQVTQKPEAISEYNNYMSGVDRQDQLLAYYPCERKTLRWYLKVAIHTFQLLLLNSMKMFNKYSGQRKMSRLRLPIECNKCSSP</sequence>
<evidence type="ECO:0000313" key="3">
    <source>
        <dbReference type="EMBL" id="CAB3232816.1"/>
    </source>
</evidence>
<accession>A0A8S0ZJ39</accession>
<dbReference type="PANTHER" id="PTHR46599:SF3">
    <property type="entry name" value="PIGGYBAC TRANSPOSABLE ELEMENT-DERIVED PROTEIN 4"/>
    <property type="match status" value="1"/>
</dbReference>
<evidence type="ECO:0000256" key="1">
    <source>
        <dbReference type="SAM" id="MobiDB-lite"/>
    </source>
</evidence>
<comment type="caution">
    <text evidence="3">The sequence shown here is derived from an EMBL/GenBank/DDBJ whole genome shotgun (WGS) entry which is preliminary data.</text>
</comment>
<evidence type="ECO:0000259" key="2">
    <source>
        <dbReference type="Pfam" id="PF13843"/>
    </source>
</evidence>
<dbReference type="AlphaFoldDB" id="A0A8S0ZJ39"/>
<name>A0A8S0ZJ39_ARCPL</name>
<feature type="compositionally biased region" description="Acidic residues" evidence="1">
    <location>
        <begin position="33"/>
        <end position="55"/>
    </location>
</feature>
<gene>
    <name evidence="3" type="ORF">APLA_LOCUS5852</name>
</gene>
<proteinExistence type="predicted"/>
<protein>
    <recommendedName>
        <fullName evidence="2">PiggyBac transposable element-derived protein domain-containing protein</fullName>
    </recommendedName>
</protein>
<organism evidence="3 4">
    <name type="scientific">Arctia plantaginis</name>
    <name type="common">Wood tiger moth</name>
    <name type="synonym">Phalaena plantaginis</name>
    <dbReference type="NCBI Taxonomy" id="874455"/>
    <lineage>
        <taxon>Eukaryota</taxon>
        <taxon>Metazoa</taxon>
        <taxon>Ecdysozoa</taxon>
        <taxon>Arthropoda</taxon>
        <taxon>Hexapoda</taxon>
        <taxon>Insecta</taxon>
        <taxon>Pterygota</taxon>
        <taxon>Neoptera</taxon>
        <taxon>Endopterygota</taxon>
        <taxon>Lepidoptera</taxon>
        <taxon>Glossata</taxon>
        <taxon>Ditrysia</taxon>
        <taxon>Noctuoidea</taxon>
        <taxon>Erebidae</taxon>
        <taxon>Arctiinae</taxon>
        <taxon>Arctia</taxon>
    </lineage>
</organism>